<keyword evidence="5 7" id="KW-0546">Nucleotide metabolism</keyword>
<feature type="domain" description="dUTPase-like" evidence="8">
    <location>
        <begin position="18"/>
        <end position="149"/>
    </location>
</feature>
<evidence type="ECO:0000259" key="8">
    <source>
        <dbReference type="Pfam" id="PF00692"/>
    </source>
</evidence>
<dbReference type="CDD" id="cd07557">
    <property type="entry name" value="trimeric_dUTPase"/>
    <property type="match status" value="1"/>
</dbReference>
<comment type="cofactor">
    <cofactor evidence="7">
        <name>Mg(2+)</name>
        <dbReference type="ChEBI" id="CHEBI:18420"/>
    </cofactor>
</comment>
<dbReference type="NCBIfam" id="TIGR00576">
    <property type="entry name" value="dut"/>
    <property type="match status" value="1"/>
</dbReference>
<comment type="pathway">
    <text evidence="7">Pyrimidine metabolism; dUMP biosynthesis; dUMP from dCTP (dUTP route): step 2/2.</text>
</comment>
<evidence type="ECO:0000256" key="7">
    <source>
        <dbReference type="HAMAP-Rule" id="MF_00116"/>
    </source>
</evidence>
<dbReference type="InterPro" id="IPR033704">
    <property type="entry name" value="dUTPase_trimeric"/>
</dbReference>
<evidence type="ECO:0000256" key="4">
    <source>
        <dbReference type="ARBA" id="ARBA00022842"/>
    </source>
</evidence>
<dbReference type="Proteomes" id="UP000700706">
    <property type="component" value="Unassembled WGS sequence"/>
</dbReference>
<name>A0A952FJI6_9PROT</name>
<dbReference type="PANTHER" id="PTHR11241:SF0">
    <property type="entry name" value="DEOXYURIDINE 5'-TRIPHOSPHATE NUCLEOTIDOHYDROLASE"/>
    <property type="match status" value="1"/>
</dbReference>
<dbReference type="InterPro" id="IPR008181">
    <property type="entry name" value="dUTPase"/>
</dbReference>
<dbReference type="InterPro" id="IPR036157">
    <property type="entry name" value="dUTPase-like_sf"/>
</dbReference>
<organism evidence="9 10">
    <name type="scientific">Inquilinus limosus</name>
    <dbReference type="NCBI Taxonomy" id="171674"/>
    <lineage>
        <taxon>Bacteria</taxon>
        <taxon>Pseudomonadati</taxon>
        <taxon>Pseudomonadota</taxon>
        <taxon>Alphaproteobacteria</taxon>
        <taxon>Rhodospirillales</taxon>
        <taxon>Rhodospirillaceae</taxon>
        <taxon>Inquilinus</taxon>
    </lineage>
</organism>
<evidence type="ECO:0000256" key="2">
    <source>
        <dbReference type="ARBA" id="ARBA00022723"/>
    </source>
</evidence>
<evidence type="ECO:0000313" key="9">
    <source>
        <dbReference type="EMBL" id="MBW8725838.1"/>
    </source>
</evidence>
<comment type="catalytic activity">
    <reaction evidence="6 7">
        <text>dUTP + H2O = dUMP + diphosphate + H(+)</text>
        <dbReference type="Rhea" id="RHEA:10248"/>
        <dbReference type="ChEBI" id="CHEBI:15377"/>
        <dbReference type="ChEBI" id="CHEBI:15378"/>
        <dbReference type="ChEBI" id="CHEBI:33019"/>
        <dbReference type="ChEBI" id="CHEBI:61555"/>
        <dbReference type="ChEBI" id="CHEBI:246422"/>
        <dbReference type="EC" id="3.6.1.23"/>
    </reaction>
</comment>
<keyword evidence="3 7" id="KW-0378">Hydrolase</keyword>
<evidence type="ECO:0000256" key="1">
    <source>
        <dbReference type="ARBA" id="ARBA00006581"/>
    </source>
</evidence>
<keyword evidence="2 7" id="KW-0479">Metal-binding</keyword>
<dbReference type="EC" id="3.6.1.23" evidence="7"/>
<dbReference type="InterPro" id="IPR029054">
    <property type="entry name" value="dUTPase-like"/>
</dbReference>
<gene>
    <name evidence="7 9" type="primary">dut</name>
    <name evidence="9" type="ORF">JF625_11880</name>
</gene>
<dbReference type="PANTHER" id="PTHR11241">
    <property type="entry name" value="DEOXYURIDINE 5'-TRIPHOSPHATE NUCLEOTIDOHYDROLASE"/>
    <property type="match status" value="1"/>
</dbReference>
<accession>A0A952FJI6</accession>
<reference evidence="9" key="1">
    <citation type="submission" date="2020-06" db="EMBL/GenBank/DDBJ databases">
        <title>Stable isotope informed genome-resolved metagenomics uncovers potential trophic interactions in rhizosphere soil.</title>
        <authorList>
            <person name="Starr E.P."/>
            <person name="Shi S."/>
            <person name="Blazewicz S.J."/>
            <person name="Koch B.J."/>
            <person name="Probst A.J."/>
            <person name="Hungate B.A."/>
            <person name="Pett-Ridge J."/>
            <person name="Firestone M.K."/>
            <person name="Banfield J.F."/>
        </authorList>
    </citation>
    <scope>NUCLEOTIDE SEQUENCE</scope>
    <source>
        <strain evidence="9">YM_69_17</strain>
    </source>
</reference>
<proteinExistence type="inferred from homology"/>
<dbReference type="GO" id="GO:0046081">
    <property type="term" value="P:dUTP catabolic process"/>
    <property type="evidence" value="ECO:0007669"/>
    <property type="project" value="InterPro"/>
</dbReference>
<dbReference type="HAMAP" id="MF_00116">
    <property type="entry name" value="dUTPase_bact"/>
    <property type="match status" value="1"/>
</dbReference>
<evidence type="ECO:0000256" key="5">
    <source>
        <dbReference type="ARBA" id="ARBA00023080"/>
    </source>
</evidence>
<feature type="binding site" evidence="7">
    <location>
        <position position="83"/>
    </location>
    <ligand>
        <name>substrate</name>
    </ligand>
</feature>
<evidence type="ECO:0000313" key="10">
    <source>
        <dbReference type="Proteomes" id="UP000700706"/>
    </source>
</evidence>
<comment type="function">
    <text evidence="7">This enzyme is involved in nucleotide metabolism: it produces dUMP, the immediate precursor of thymidine nucleotides and it decreases the intracellular concentration of dUTP so that uracil cannot be incorporated into DNA.</text>
</comment>
<feature type="binding site" evidence="7">
    <location>
        <begin position="70"/>
        <end position="72"/>
    </location>
    <ligand>
        <name>substrate</name>
    </ligand>
</feature>
<sequence length="152" mass="15501">MTEAVSIAVTRLPHGADLPLPTAATAQSAGLDLLAAVAEPVTVAPGRRALIPTGIAIALPGGWEAQVRPRSGLALKHGITIVNAPGTIDSDYRGEIGVVLINHGDEPVAITRGMRIAQMVVARHATVAWDERPTLDTTARGTGGYGSTGTGA</sequence>
<protein>
    <recommendedName>
        <fullName evidence="7">Deoxyuridine 5'-triphosphate nucleotidohydrolase</fullName>
        <shortName evidence="7">dUTPase</shortName>
        <ecNumber evidence="7">3.6.1.23</ecNumber>
    </recommendedName>
    <alternativeName>
        <fullName evidence="7">dUTP pyrophosphatase</fullName>
    </alternativeName>
</protein>
<keyword evidence="4 7" id="KW-0460">Magnesium</keyword>
<dbReference type="GO" id="GO:0000287">
    <property type="term" value="F:magnesium ion binding"/>
    <property type="evidence" value="ECO:0007669"/>
    <property type="project" value="UniProtKB-UniRule"/>
</dbReference>
<feature type="binding site" evidence="7">
    <location>
        <begin position="87"/>
        <end position="89"/>
    </location>
    <ligand>
        <name>substrate</name>
    </ligand>
</feature>
<evidence type="ECO:0000256" key="3">
    <source>
        <dbReference type="ARBA" id="ARBA00022801"/>
    </source>
</evidence>
<dbReference type="GO" id="GO:0006226">
    <property type="term" value="P:dUMP biosynthetic process"/>
    <property type="evidence" value="ECO:0007669"/>
    <property type="project" value="UniProtKB-UniRule"/>
</dbReference>
<comment type="caution">
    <text evidence="7">Lacks conserved residue(s) required for the propagation of feature annotation.</text>
</comment>
<dbReference type="GO" id="GO:0004170">
    <property type="term" value="F:dUTP diphosphatase activity"/>
    <property type="evidence" value="ECO:0007669"/>
    <property type="project" value="UniProtKB-UniRule"/>
</dbReference>
<dbReference type="Gene3D" id="2.70.40.10">
    <property type="match status" value="1"/>
</dbReference>
<dbReference type="Pfam" id="PF00692">
    <property type="entry name" value="dUTPase"/>
    <property type="match status" value="1"/>
</dbReference>
<dbReference type="SUPFAM" id="SSF51283">
    <property type="entry name" value="dUTPase-like"/>
    <property type="match status" value="1"/>
</dbReference>
<comment type="similarity">
    <text evidence="1 7">Belongs to the dUTPase family.</text>
</comment>
<dbReference type="NCBIfam" id="NF001862">
    <property type="entry name" value="PRK00601.1"/>
    <property type="match status" value="1"/>
</dbReference>
<dbReference type="FunFam" id="2.70.40.10:FF:000002">
    <property type="entry name" value="dUTP diphosphatase"/>
    <property type="match status" value="1"/>
</dbReference>
<evidence type="ECO:0000256" key="6">
    <source>
        <dbReference type="ARBA" id="ARBA00047686"/>
    </source>
</evidence>
<dbReference type="EMBL" id="JAEKLZ010000187">
    <property type="protein sequence ID" value="MBW8725838.1"/>
    <property type="molecule type" value="Genomic_DNA"/>
</dbReference>
<dbReference type="AlphaFoldDB" id="A0A952FJI6"/>
<comment type="caution">
    <text evidence="9">The sequence shown here is derived from an EMBL/GenBank/DDBJ whole genome shotgun (WGS) entry which is preliminary data.</text>
</comment>